<comment type="caution">
    <text evidence="4">The sequence shown here is derived from an EMBL/GenBank/DDBJ whole genome shotgun (WGS) entry which is preliminary data.</text>
</comment>
<organism evidence="4 5">
    <name type="scientific">Nocardioides pinisoli</name>
    <dbReference type="NCBI Taxonomy" id="2950279"/>
    <lineage>
        <taxon>Bacteria</taxon>
        <taxon>Bacillati</taxon>
        <taxon>Actinomycetota</taxon>
        <taxon>Actinomycetes</taxon>
        <taxon>Propionibacteriales</taxon>
        <taxon>Nocardioidaceae</taxon>
        <taxon>Nocardioides</taxon>
    </lineage>
</organism>
<feature type="modified residue" description="4-aspartylphosphate" evidence="2">
    <location>
        <position position="53"/>
    </location>
</feature>
<proteinExistence type="predicted"/>
<dbReference type="InterPro" id="IPR011006">
    <property type="entry name" value="CheY-like_superfamily"/>
</dbReference>
<sequence length="127" mass="13075">MPTTVLIVEDEPDLAQVMEIALSRAGFDVLTVGSGDDARASIGRRHVDVVVMDRGLPDTDGLEVTASLRADGFLGAVVVTSGHAGTDHVAACLGAGADDVLGKPFTLAELVDRVRNAVRPARVAEAG</sequence>
<dbReference type="PANTHER" id="PTHR44591">
    <property type="entry name" value="STRESS RESPONSE REGULATOR PROTEIN 1"/>
    <property type="match status" value="1"/>
</dbReference>
<dbReference type="Pfam" id="PF00072">
    <property type="entry name" value="Response_reg"/>
    <property type="match status" value="1"/>
</dbReference>
<dbReference type="InterPro" id="IPR050595">
    <property type="entry name" value="Bact_response_regulator"/>
</dbReference>
<keyword evidence="1 2" id="KW-0597">Phosphoprotein</keyword>
<dbReference type="InterPro" id="IPR001789">
    <property type="entry name" value="Sig_transdc_resp-reg_receiver"/>
</dbReference>
<dbReference type="EMBL" id="JANARS010000001">
    <property type="protein sequence ID" value="MCP3420183.1"/>
    <property type="molecule type" value="Genomic_DNA"/>
</dbReference>
<dbReference type="PANTHER" id="PTHR44591:SF3">
    <property type="entry name" value="RESPONSE REGULATORY DOMAIN-CONTAINING PROTEIN"/>
    <property type="match status" value="1"/>
</dbReference>
<evidence type="ECO:0000259" key="3">
    <source>
        <dbReference type="PROSITE" id="PS50110"/>
    </source>
</evidence>
<reference evidence="4 5" key="1">
    <citation type="submission" date="2022-06" db="EMBL/GenBank/DDBJ databases">
        <authorList>
            <person name="So Y."/>
        </authorList>
    </citation>
    <scope>NUCLEOTIDE SEQUENCE [LARGE SCALE GENOMIC DNA]</scope>
    <source>
        <strain evidence="4 5">STR3</strain>
    </source>
</reference>
<dbReference type="RefSeq" id="WP_254179435.1">
    <property type="nucleotide sequence ID" value="NZ_JANARS010000001.1"/>
</dbReference>
<dbReference type="Proteomes" id="UP001204524">
    <property type="component" value="Unassembled WGS sequence"/>
</dbReference>
<protein>
    <submittedName>
        <fullName evidence="4">Response regulator transcription factor</fullName>
    </submittedName>
</protein>
<keyword evidence="5" id="KW-1185">Reference proteome</keyword>
<evidence type="ECO:0000313" key="4">
    <source>
        <dbReference type="EMBL" id="MCP3420183.1"/>
    </source>
</evidence>
<evidence type="ECO:0000313" key="5">
    <source>
        <dbReference type="Proteomes" id="UP001204524"/>
    </source>
</evidence>
<dbReference type="SMART" id="SM00448">
    <property type="entry name" value="REC"/>
    <property type="match status" value="1"/>
</dbReference>
<dbReference type="CDD" id="cd00156">
    <property type="entry name" value="REC"/>
    <property type="match status" value="1"/>
</dbReference>
<evidence type="ECO:0000256" key="1">
    <source>
        <dbReference type="ARBA" id="ARBA00022553"/>
    </source>
</evidence>
<dbReference type="SUPFAM" id="SSF52172">
    <property type="entry name" value="CheY-like"/>
    <property type="match status" value="1"/>
</dbReference>
<dbReference type="Gene3D" id="3.40.50.2300">
    <property type="match status" value="1"/>
</dbReference>
<feature type="domain" description="Response regulatory" evidence="3">
    <location>
        <begin position="4"/>
        <end position="118"/>
    </location>
</feature>
<gene>
    <name evidence="4" type="ORF">NCI01_00080</name>
</gene>
<name>A0ABT1KR05_9ACTN</name>
<accession>A0ABT1KR05</accession>
<evidence type="ECO:0000256" key="2">
    <source>
        <dbReference type="PROSITE-ProRule" id="PRU00169"/>
    </source>
</evidence>
<dbReference type="PROSITE" id="PS50110">
    <property type="entry name" value="RESPONSE_REGULATORY"/>
    <property type="match status" value="1"/>
</dbReference>